<dbReference type="InterPro" id="IPR011050">
    <property type="entry name" value="Pectin_lyase_fold/virulence"/>
</dbReference>
<keyword evidence="3" id="KW-1185">Reference proteome</keyword>
<proteinExistence type="predicted"/>
<organism evidence="2 3">
    <name type="scientific">Runella rosea</name>
    <dbReference type="NCBI Taxonomy" id="2259595"/>
    <lineage>
        <taxon>Bacteria</taxon>
        <taxon>Pseudomonadati</taxon>
        <taxon>Bacteroidota</taxon>
        <taxon>Cytophagia</taxon>
        <taxon>Cytophagales</taxon>
        <taxon>Spirosomataceae</taxon>
        <taxon>Runella</taxon>
    </lineage>
</organism>
<dbReference type="OrthoDB" id="904539at2"/>
<feature type="signal peptide" evidence="1">
    <location>
        <begin position="1"/>
        <end position="24"/>
    </location>
</feature>
<protein>
    <submittedName>
        <fullName evidence="2">Uncharacterized protein</fullName>
    </submittedName>
</protein>
<sequence>MPMPKSSFYIFCLSLFVLVGSAQAQTESITLRGLITLKNPSPNKTYRVTDTGKEGDWRYDATDNESIANGGTVLESANRTFKGRYKRIFEYEDGVNIDWFLDNSSAPINEGLLWALAACDRVNFSAKTYTIAPVSITPKQLVNPKRLRFYFQNTVLKAQNGLTRIKVLQLEDIQELTLGGSLTLDGNTSNLKIANPMNEGGEAFLQITAPANNPKSRLTIGSIAFRNIPMCAINIFTRDQERDSGYDRIRVKAFREINGFNCLNLQKDDFAVWGVNVRGAHRAVIIDSLYAQQDKEVWGDAPIEKPFYTFTFENQVDPTVHKRKDSLYVKHLYARYACAIVLYTQAINHVRIDNYVMEDVLRKPGVADAAAYPNMLKKNLSWVGSKHTWTSYRSPKSSFRIKKMLVNNTNSAFMSESVMNEMTVLWLNKAITGAVFDEVETDVRLKLYGDGYYFNYPDVPDGRHRIGTFVCRIPAKKNYVQPLGSDLTIDRLHLAKGTGVTFAMGNCKIGAITQEAGTQATFESRENKFKNEVPLYNGFIVESCKATNILWKFNWYISQENFADVNKVLTGERYEFKNFSGNNFLQTHTSVALPDGRSVYVTAFRYDEDSKLRASVQQFLNFVEFNWTNVEMRLKDSSASDLTQRYVPMQSSADGLLKTARKSLPKTGWKKGWQPSSFVKCTVQR</sequence>
<evidence type="ECO:0000313" key="3">
    <source>
        <dbReference type="Proteomes" id="UP000251993"/>
    </source>
</evidence>
<evidence type="ECO:0000256" key="1">
    <source>
        <dbReference type="SAM" id="SignalP"/>
    </source>
</evidence>
<reference evidence="2 3" key="1">
    <citation type="submission" date="2018-07" db="EMBL/GenBank/DDBJ databases">
        <title>Genome sequencing of Runella.</title>
        <authorList>
            <person name="Baek M.-G."/>
            <person name="Yi H."/>
        </authorList>
    </citation>
    <scope>NUCLEOTIDE SEQUENCE [LARGE SCALE GENOMIC DNA]</scope>
    <source>
        <strain evidence="2 3">HYN0085</strain>
    </source>
</reference>
<dbReference type="AlphaFoldDB" id="A0A344TJZ6"/>
<accession>A0A344TJZ6</accession>
<dbReference type="KEGG" id="run:DR864_15030"/>
<feature type="chain" id="PRO_5016748574" evidence="1">
    <location>
        <begin position="25"/>
        <end position="685"/>
    </location>
</feature>
<gene>
    <name evidence="2" type="ORF">DR864_15030</name>
</gene>
<evidence type="ECO:0000313" key="2">
    <source>
        <dbReference type="EMBL" id="AXE18967.1"/>
    </source>
</evidence>
<name>A0A344TJZ6_9BACT</name>
<dbReference type="SUPFAM" id="SSF51126">
    <property type="entry name" value="Pectin lyase-like"/>
    <property type="match status" value="1"/>
</dbReference>
<dbReference type="EMBL" id="CP030850">
    <property type="protein sequence ID" value="AXE18967.1"/>
    <property type="molecule type" value="Genomic_DNA"/>
</dbReference>
<dbReference type="Proteomes" id="UP000251993">
    <property type="component" value="Chromosome"/>
</dbReference>
<keyword evidence="1" id="KW-0732">Signal</keyword>
<dbReference type="RefSeq" id="WP_114067748.1">
    <property type="nucleotide sequence ID" value="NZ_CP030850.1"/>
</dbReference>